<dbReference type="Proteomes" id="UP000515570">
    <property type="component" value="Chromosome"/>
</dbReference>
<feature type="transmembrane region" description="Helical" evidence="10">
    <location>
        <begin position="26"/>
        <end position="45"/>
    </location>
</feature>
<comment type="subcellular location">
    <subcellularLocation>
        <location evidence="1">Cell membrane</location>
        <topology evidence="1">Multi-pass membrane protein</topology>
    </subcellularLocation>
</comment>
<evidence type="ECO:0000256" key="7">
    <source>
        <dbReference type="ARBA" id="ARBA00035120"/>
    </source>
</evidence>
<comment type="function">
    <text evidence="9">Fluoride-specific ion channel. Important for reducing fluoride concentration in the cell, thus reducing its toxicity.</text>
</comment>
<dbReference type="GO" id="GO:0034220">
    <property type="term" value="P:monoatomic ion transmembrane transport"/>
    <property type="evidence" value="ECO:0007669"/>
    <property type="project" value="UniProtKB-KW"/>
</dbReference>
<dbReference type="EMBL" id="CP059833">
    <property type="protein sequence ID" value="QMV86522.1"/>
    <property type="molecule type" value="Genomic_DNA"/>
</dbReference>
<evidence type="ECO:0000256" key="3">
    <source>
        <dbReference type="ARBA" id="ARBA00022692"/>
    </source>
</evidence>
<dbReference type="GO" id="GO:0005886">
    <property type="term" value="C:plasma membrane"/>
    <property type="evidence" value="ECO:0007669"/>
    <property type="project" value="UniProtKB-SubCell"/>
</dbReference>
<keyword evidence="3 10" id="KW-0812">Transmembrane</keyword>
<keyword evidence="6" id="KW-0813">Transport</keyword>
<dbReference type="Pfam" id="PF02537">
    <property type="entry name" value="CRCB"/>
    <property type="match status" value="1"/>
</dbReference>
<reference evidence="11 12" key="1">
    <citation type="submission" date="2020-07" db="EMBL/GenBank/DDBJ databases">
        <title>non toxigenic Corynebacterium sp. nov from a clinical source.</title>
        <authorList>
            <person name="Bernier A.-M."/>
            <person name="Bernard K."/>
        </authorList>
    </citation>
    <scope>NUCLEOTIDE SEQUENCE [LARGE SCALE GENOMIC DNA]</scope>
    <source>
        <strain evidence="12">NML 93-0612</strain>
    </source>
</reference>
<evidence type="ECO:0000256" key="8">
    <source>
        <dbReference type="ARBA" id="ARBA00035585"/>
    </source>
</evidence>
<accession>A0A7G5FIT1</accession>
<organism evidence="11 12">
    <name type="scientific">Corynebacterium hindlerae</name>
    <dbReference type="NCBI Taxonomy" id="699041"/>
    <lineage>
        <taxon>Bacteria</taxon>
        <taxon>Bacillati</taxon>
        <taxon>Actinomycetota</taxon>
        <taxon>Actinomycetes</taxon>
        <taxon>Mycobacteriales</taxon>
        <taxon>Corynebacteriaceae</taxon>
        <taxon>Corynebacterium</taxon>
    </lineage>
</organism>
<evidence type="ECO:0000256" key="10">
    <source>
        <dbReference type="RuleBase" id="RU004340"/>
    </source>
</evidence>
<dbReference type="InterPro" id="IPR003691">
    <property type="entry name" value="FluC"/>
</dbReference>
<evidence type="ECO:0000256" key="9">
    <source>
        <dbReference type="ARBA" id="ARBA00049940"/>
    </source>
</evidence>
<evidence type="ECO:0000313" key="12">
    <source>
        <dbReference type="Proteomes" id="UP000515570"/>
    </source>
</evidence>
<feature type="transmembrane region" description="Helical" evidence="10">
    <location>
        <begin position="80"/>
        <end position="97"/>
    </location>
</feature>
<comment type="catalytic activity">
    <reaction evidence="8">
        <text>fluoride(in) = fluoride(out)</text>
        <dbReference type="Rhea" id="RHEA:76159"/>
        <dbReference type="ChEBI" id="CHEBI:17051"/>
    </reaction>
    <physiologicalReaction direction="left-to-right" evidence="8">
        <dbReference type="Rhea" id="RHEA:76160"/>
    </physiologicalReaction>
</comment>
<evidence type="ECO:0000313" key="11">
    <source>
        <dbReference type="EMBL" id="QMV86522.1"/>
    </source>
</evidence>
<gene>
    <name evidence="11" type="ORF">HW450_09990</name>
</gene>
<sequence>MVLLVFIGGVMGGMIRLLCARSLPPLWGTFTANMIACALLAWVYSHDFSPIFWGVGVAGALSTWSTLAKEVGSLPYKVSIGYLTATVACGTGVVSIFA</sequence>
<keyword evidence="4 10" id="KW-1133">Transmembrane helix</keyword>
<keyword evidence="12" id="KW-1185">Reference proteome</keyword>
<proteinExistence type="inferred from homology"/>
<protein>
    <recommendedName>
        <fullName evidence="10">Fluoride-specific ion channel</fullName>
    </recommendedName>
</protein>
<keyword evidence="2 10" id="KW-1003">Cell membrane</keyword>
<feature type="transmembrane region" description="Helical" evidence="10">
    <location>
        <begin position="51"/>
        <end position="68"/>
    </location>
</feature>
<evidence type="ECO:0000256" key="1">
    <source>
        <dbReference type="ARBA" id="ARBA00004651"/>
    </source>
</evidence>
<dbReference type="AlphaFoldDB" id="A0A7G5FIT1"/>
<keyword evidence="5 10" id="KW-0472">Membrane</keyword>
<comment type="similarity">
    <text evidence="7 10">Belongs to the fluoride channel Fluc/FEX (TC 1.A.43) family.</text>
</comment>
<keyword evidence="6" id="KW-0406">Ion transport</keyword>
<keyword evidence="6" id="KW-0407">Ion channel</keyword>
<name>A0A7G5FIT1_9CORY</name>
<evidence type="ECO:0000256" key="6">
    <source>
        <dbReference type="ARBA" id="ARBA00023303"/>
    </source>
</evidence>
<evidence type="ECO:0000256" key="4">
    <source>
        <dbReference type="ARBA" id="ARBA00022989"/>
    </source>
</evidence>
<evidence type="ECO:0000256" key="5">
    <source>
        <dbReference type="ARBA" id="ARBA00023136"/>
    </source>
</evidence>
<evidence type="ECO:0000256" key="2">
    <source>
        <dbReference type="ARBA" id="ARBA00022475"/>
    </source>
</evidence>